<organism evidence="2 3">
    <name type="scientific">Pristionchus entomophagus</name>
    <dbReference type="NCBI Taxonomy" id="358040"/>
    <lineage>
        <taxon>Eukaryota</taxon>
        <taxon>Metazoa</taxon>
        <taxon>Ecdysozoa</taxon>
        <taxon>Nematoda</taxon>
        <taxon>Chromadorea</taxon>
        <taxon>Rhabditida</taxon>
        <taxon>Rhabditina</taxon>
        <taxon>Diplogasteromorpha</taxon>
        <taxon>Diplogasteroidea</taxon>
        <taxon>Neodiplogasteridae</taxon>
        <taxon>Pristionchus</taxon>
    </lineage>
</organism>
<dbReference type="PANTHER" id="PTHR22941">
    <property type="entry name" value="SERPENTINE RECEPTOR"/>
    <property type="match status" value="1"/>
</dbReference>
<proteinExistence type="predicted"/>
<dbReference type="Proteomes" id="UP001432027">
    <property type="component" value="Unassembled WGS sequence"/>
</dbReference>
<keyword evidence="1" id="KW-0812">Transmembrane</keyword>
<feature type="transmembrane region" description="Helical" evidence="1">
    <location>
        <begin position="100"/>
        <end position="123"/>
    </location>
</feature>
<dbReference type="InterPro" id="IPR053220">
    <property type="entry name" value="Nematode_rcpt-like_serp_H"/>
</dbReference>
<evidence type="ECO:0000313" key="2">
    <source>
        <dbReference type="EMBL" id="GMS94213.1"/>
    </source>
</evidence>
<dbReference type="Pfam" id="PF10327">
    <property type="entry name" value="7TM_GPCR_Sri"/>
    <property type="match status" value="1"/>
</dbReference>
<keyword evidence="1" id="KW-1133">Transmembrane helix</keyword>
<feature type="transmembrane region" description="Helical" evidence="1">
    <location>
        <begin position="59"/>
        <end position="80"/>
    </location>
</feature>
<dbReference type="PANTHER" id="PTHR22941:SF26">
    <property type="entry name" value="SERPENTINE RECEPTOR, CLASS H"/>
    <property type="match status" value="1"/>
</dbReference>
<comment type="caution">
    <text evidence="2">The sequence shown here is derived from an EMBL/GenBank/DDBJ whole genome shotgun (WGS) entry which is preliminary data.</text>
</comment>
<evidence type="ECO:0000313" key="3">
    <source>
        <dbReference type="Proteomes" id="UP001432027"/>
    </source>
</evidence>
<feature type="non-terminal residue" evidence="2">
    <location>
        <position position="197"/>
    </location>
</feature>
<reference evidence="2" key="1">
    <citation type="submission" date="2023-10" db="EMBL/GenBank/DDBJ databases">
        <title>Genome assembly of Pristionchus species.</title>
        <authorList>
            <person name="Yoshida K."/>
            <person name="Sommer R.J."/>
        </authorList>
    </citation>
    <scope>NUCLEOTIDE SEQUENCE</scope>
    <source>
        <strain evidence="2">RS0144</strain>
    </source>
</reference>
<dbReference type="AlphaFoldDB" id="A0AAV5TIP1"/>
<gene>
    <name evidence="2" type="ORF">PENTCL1PPCAC_16388</name>
</gene>
<feature type="transmembrane region" description="Helical" evidence="1">
    <location>
        <begin position="20"/>
        <end position="38"/>
    </location>
</feature>
<dbReference type="InterPro" id="IPR019429">
    <property type="entry name" value="7TM_GPCR_serpentine_rcpt_Sri"/>
</dbReference>
<sequence length="197" mass="22228">MNSTELNPNISKVIITFHHVSGVVFFLINILVCFLIFFDTDPRGRIYRKYLMTLQISSMTLDLSGNIYTPIMLLNCRLLYSDSWIAHYIDINTFGSINLILSQAIVVCIFAEVVVSYFACVYYRRLPMGLERAAMDQQSQYCQGEDFNGITIMFAASATSALVFSLITTHTVAHSLAILACSPTHRQTIQATVMRMI</sequence>
<evidence type="ECO:0000256" key="1">
    <source>
        <dbReference type="SAM" id="Phobius"/>
    </source>
</evidence>
<keyword evidence="1" id="KW-0472">Membrane</keyword>
<evidence type="ECO:0008006" key="4">
    <source>
        <dbReference type="Google" id="ProtNLM"/>
    </source>
</evidence>
<name>A0AAV5TIP1_9BILA</name>
<protein>
    <recommendedName>
        <fullName evidence="4">G protein-coupled receptor</fullName>
    </recommendedName>
</protein>
<keyword evidence="3" id="KW-1185">Reference proteome</keyword>
<dbReference type="EMBL" id="BTSX01000004">
    <property type="protein sequence ID" value="GMS94213.1"/>
    <property type="molecule type" value="Genomic_DNA"/>
</dbReference>
<accession>A0AAV5TIP1</accession>